<name>A0A381SYF2_9ZZZZ</name>
<dbReference type="Gene3D" id="3.10.20.30">
    <property type="match status" value="1"/>
</dbReference>
<evidence type="ECO:0000256" key="2">
    <source>
        <dbReference type="ARBA" id="ARBA00023002"/>
    </source>
</evidence>
<dbReference type="SMART" id="SM01008">
    <property type="entry name" value="Ald_Xan_dh_C"/>
    <property type="match status" value="1"/>
</dbReference>
<organism evidence="5">
    <name type="scientific">marine metagenome</name>
    <dbReference type="NCBI Taxonomy" id="408172"/>
    <lineage>
        <taxon>unclassified sequences</taxon>
        <taxon>metagenomes</taxon>
        <taxon>ecological metagenomes</taxon>
    </lineage>
</organism>
<reference evidence="5" key="1">
    <citation type="submission" date="2018-05" db="EMBL/GenBank/DDBJ databases">
        <authorList>
            <person name="Lanie J.A."/>
            <person name="Ng W.-L."/>
            <person name="Kazmierczak K.M."/>
            <person name="Andrzejewski T.M."/>
            <person name="Davidsen T.M."/>
            <person name="Wayne K.J."/>
            <person name="Tettelin H."/>
            <person name="Glass J.I."/>
            <person name="Rusch D."/>
            <person name="Podicherti R."/>
            <person name="Tsui H.-C.T."/>
            <person name="Winkler M.E."/>
        </authorList>
    </citation>
    <scope>NUCLEOTIDE SEQUENCE</scope>
</reference>
<evidence type="ECO:0000313" key="5">
    <source>
        <dbReference type="EMBL" id="SVA08358.1"/>
    </source>
</evidence>
<feature type="region of interest" description="Disordered" evidence="3">
    <location>
        <begin position="150"/>
        <end position="174"/>
    </location>
</feature>
<evidence type="ECO:0000259" key="4">
    <source>
        <dbReference type="SMART" id="SM01008"/>
    </source>
</evidence>
<dbReference type="Gene3D" id="3.30.365.10">
    <property type="entry name" value="Aldehyde oxidase/xanthine dehydrogenase, molybdopterin binding domain"/>
    <property type="match status" value="2"/>
</dbReference>
<evidence type="ECO:0000256" key="1">
    <source>
        <dbReference type="ARBA" id="ARBA00022505"/>
    </source>
</evidence>
<dbReference type="Gene3D" id="1.10.150.120">
    <property type="entry name" value="[2Fe-2S]-binding domain"/>
    <property type="match status" value="1"/>
</dbReference>
<feature type="non-terminal residue" evidence="5">
    <location>
        <position position="333"/>
    </location>
</feature>
<dbReference type="Gene3D" id="3.90.1170.50">
    <property type="entry name" value="Aldehyde oxidase/xanthine dehydrogenase, a/b hammerhead"/>
    <property type="match status" value="1"/>
</dbReference>
<dbReference type="GO" id="GO:0016491">
    <property type="term" value="F:oxidoreductase activity"/>
    <property type="evidence" value="ECO:0007669"/>
    <property type="project" value="UniProtKB-KW"/>
</dbReference>
<dbReference type="PANTHER" id="PTHR11908">
    <property type="entry name" value="XANTHINE DEHYDROGENASE"/>
    <property type="match status" value="1"/>
</dbReference>
<dbReference type="InterPro" id="IPR016208">
    <property type="entry name" value="Ald_Oxase/xanthine_DH-like"/>
</dbReference>
<keyword evidence="1" id="KW-0500">Molybdenum</keyword>
<dbReference type="InterPro" id="IPR036856">
    <property type="entry name" value="Ald_Oxase/Xan_DH_a/b_sf"/>
</dbReference>
<dbReference type="InterPro" id="IPR002888">
    <property type="entry name" value="2Fe-2S-bd"/>
</dbReference>
<dbReference type="Pfam" id="PF01315">
    <property type="entry name" value="Ald_Xan_dh_C"/>
    <property type="match status" value="1"/>
</dbReference>
<dbReference type="GO" id="GO:0005506">
    <property type="term" value="F:iron ion binding"/>
    <property type="evidence" value="ECO:0007669"/>
    <property type="project" value="InterPro"/>
</dbReference>
<dbReference type="PANTHER" id="PTHR11908:SF132">
    <property type="entry name" value="ALDEHYDE OXIDASE 1-RELATED"/>
    <property type="match status" value="1"/>
</dbReference>
<feature type="domain" description="Aldehyde oxidase/xanthine dehydrogenase a/b hammerhead" evidence="4">
    <location>
        <begin position="188"/>
        <end position="300"/>
    </location>
</feature>
<dbReference type="SUPFAM" id="SSF47741">
    <property type="entry name" value="CO dehydrogenase ISP C-domain like"/>
    <property type="match status" value="1"/>
</dbReference>
<dbReference type="EMBL" id="UINC01003677">
    <property type="protein sequence ID" value="SVA08358.1"/>
    <property type="molecule type" value="Genomic_DNA"/>
</dbReference>
<dbReference type="InterPro" id="IPR036884">
    <property type="entry name" value="2Fe-2S-bd_dom_sf"/>
</dbReference>
<dbReference type="Pfam" id="PF01799">
    <property type="entry name" value="Fer2_2"/>
    <property type="match status" value="1"/>
</dbReference>
<accession>A0A381SYF2</accession>
<sequence>MVSVRFGSASGETGAAAVLLDGRLASSEVILAAQADGHSVTTVESLNTDSSLHPIQAAFAATGAMQSGYSTPAMVLGTLALLEADPDPDDETIRDMLSGILDRETAYVKPVAAVRQAASVLRGAEAEPFRPLITEAMTDGRNPVDVDPADPAPEAPTAVPRLVPSRDVPPTSVVGQPEVKVDALRLVKGNPAFTADFETRGLLHAKVLRSPHAHARITAIDDSAARALPGVHAVLHHGNVERIKYASGGQSYPNPKPYDQVSFDDKVRHVGDRVAAVAADTPEIAEEACRLIQVDYQVLPAVFDELEAGGQGAPVIHDEADTVDIADRENNLV</sequence>
<dbReference type="SUPFAM" id="SSF54665">
    <property type="entry name" value="CO dehydrogenase molybdoprotein N-domain-like"/>
    <property type="match status" value="1"/>
</dbReference>
<proteinExistence type="predicted"/>
<dbReference type="AlphaFoldDB" id="A0A381SYF2"/>
<keyword evidence="2" id="KW-0560">Oxidoreductase</keyword>
<protein>
    <recommendedName>
        <fullName evidence="4">Aldehyde oxidase/xanthine dehydrogenase a/b hammerhead domain-containing protein</fullName>
    </recommendedName>
</protein>
<dbReference type="InterPro" id="IPR012675">
    <property type="entry name" value="Beta-grasp_dom_sf"/>
</dbReference>
<gene>
    <name evidence="5" type="ORF">METZ01_LOCUS61212</name>
</gene>
<dbReference type="InterPro" id="IPR000674">
    <property type="entry name" value="Ald_Oxase/Xan_DH_a/b"/>
</dbReference>
<evidence type="ECO:0000256" key="3">
    <source>
        <dbReference type="SAM" id="MobiDB-lite"/>
    </source>
</evidence>